<dbReference type="OrthoDB" id="9779738at2"/>
<dbReference type="InterPro" id="IPR016125">
    <property type="entry name" value="Peptidase_C15-like"/>
</dbReference>
<evidence type="ECO:0000313" key="7">
    <source>
        <dbReference type="EMBL" id="KFI74303.1"/>
    </source>
</evidence>
<evidence type="ECO:0000256" key="6">
    <source>
        <dbReference type="PROSITE-ProRule" id="PRU10077"/>
    </source>
</evidence>
<comment type="similarity">
    <text evidence="1">Belongs to the peptidase C15 family.</text>
</comment>
<accession>A0A087BTF3</accession>
<name>A0A087BTF3_9BIFI</name>
<keyword evidence="2" id="KW-0963">Cytoplasm</keyword>
<dbReference type="InterPro" id="IPR033694">
    <property type="entry name" value="PGPEP1_Cys_AS"/>
</dbReference>
<dbReference type="EMBL" id="JGZE01000026">
    <property type="protein sequence ID" value="KFI74303.1"/>
    <property type="molecule type" value="Genomic_DNA"/>
</dbReference>
<dbReference type="PIRSF" id="PIRSF015592">
    <property type="entry name" value="Prld-crbxl_pptds"/>
    <property type="match status" value="1"/>
</dbReference>
<dbReference type="PANTHER" id="PTHR23402">
    <property type="entry name" value="PROTEASE FAMILY C15 PYROGLUTAMYL-PEPTIDASE I-RELATED"/>
    <property type="match status" value="1"/>
</dbReference>
<dbReference type="Pfam" id="PF01470">
    <property type="entry name" value="Peptidase_C15"/>
    <property type="match status" value="1"/>
</dbReference>
<dbReference type="EC" id="3.4.19.3" evidence="6"/>
<gene>
    <name evidence="7" type="ORF">BMON_1038</name>
</gene>
<organism evidence="7 8">
    <name type="scientific">Bifidobacterium mongoliense DSM 21395</name>
    <dbReference type="NCBI Taxonomy" id="1437603"/>
    <lineage>
        <taxon>Bacteria</taxon>
        <taxon>Bacillati</taxon>
        <taxon>Actinomycetota</taxon>
        <taxon>Actinomycetes</taxon>
        <taxon>Bifidobacteriales</taxon>
        <taxon>Bifidobacteriaceae</taxon>
        <taxon>Bifidobacterium</taxon>
    </lineage>
</organism>
<keyword evidence="8" id="KW-1185">Reference proteome</keyword>
<dbReference type="CDD" id="cd00501">
    <property type="entry name" value="Peptidase_C15"/>
    <property type="match status" value="1"/>
</dbReference>
<evidence type="ECO:0000313" key="8">
    <source>
        <dbReference type="Proteomes" id="UP000029082"/>
    </source>
</evidence>
<dbReference type="GO" id="GO:0016920">
    <property type="term" value="F:pyroglutamyl-peptidase activity"/>
    <property type="evidence" value="ECO:0007669"/>
    <property type="project" value="UniProtKB-EC"/>
</dbReference>
<dbReference type="STRING" id="1437603.GCA_000771525_00639"/>
<evidence type="ECO:0000256" key="1">
    <source>
        <dbReference type="ARBA" id="ARBA00006641"/>
    </source>
</evidence>
<keyword evidence="3" id="KW-0645">Protease</keyword>
<dbReference type="RefSeq" id="WP_033511507.1">
    <property type="nucleotide sequence ID" value="NZ_JDUO01000002.1"/>
</dbReference>
<dbReference type="Gene3D" id="3.40.630.20">
    <property type="entry name" value="Peptidase C15, pyroglutamyl peptidase I-like"/>
    <property type="match status" value="1"/>
</dbReference>
<protein>
    <recommendedName>
        <fullName evidence="6">Pyroglutamyl-peptidase I</fullName>
        <ecNumber evidence="6">3.4.19.3</ecNumber>
    </recommendedName>
</protein>
<dbReference type="AlphaFoldDB" id="A0A087BTF3"/>
<sequence>MEQITVVISGFGPYEGVEVNPAHEVPEILAREGLEEPDVASDIDLDDVRVSIHAVPLPISFTKAWPTLLSTIEQTHPHVVIATGLKRAARGMLLERCATNLMDADRPDADNVLPDREPIDPQGPAAYWTGLPLRSIIGEFTKRDIPASLSSDAGTYVCNSLFYRLQHWATGQDRVLAGFVNFPTVTNSAHSQHGLSLRQQVAAGRSIIRQSIRYYLQPASSDLLRP</sequence>
<comment type="catalytic activity">
    <reaction evidence="6">
        <text>Release of an N-terminal pyroglutamyl group from a polypeptide, the second amino acid generally not being Pro.</text>
        <dbReference type="EC" id="3.4.19.3"/>
    </reaction>
</comment>
<feature type="active site" evidence="6">
    <location>
        <position position="158"/>
    </location>
</feature>
<evidence type="ECO:0000256" key="2">
    <source>
        <dbReference type="ARBA" id="ARBA00022490"/>
    </source>
</evidence>
<evidence type="ECO:0000256" key="5">
    <source>
        <dbReference type="ARBA" id="ARBA00022807"/>
    </source>
</evidence>
<evidence type="ECO:0000256" key="4">
    <source>
        <dbReference type="ARBA" id="ARBA00022801"/>
    </source>
</evidence>
<reference evidence="7 8" key="1">
    <citation type="submission" date="2014-03" db="EMBL/GenBank/DDBJ databases">
        <title>Genomics of Bifidobacteria.</title>
        <authorList>
            <person name="Ventura M."/>
            <person name="Milani C."/>
            <person name="Lugli G.A."/>
        </authorList>
    </citation>
    <scope>NUCLEOTIDE SEQUENCE [LARGE SCALE GENOMIC DNA]</scope>
    <source>
        <strain evidence="7 8">DSM 21395</strain>
    </source>
</reference>
<keyword evidence="5" id="KW-0788">Thiol protease</keyword>
<dbReference type="InterPro" id="IPR000816">
    <property type="entry name" value="Peptidase_C15"/>
</dbReference>
<keyword evidence="4 7" id="KW-0378">Hydrolase</keyword>
<dbReference type="GeneID" id="93093889"/>
<dbReference type="PANTHER" id="PTHR23402:SF1">
    <property type="entry name" value="PYROGLUTAMYL-PEPTIDASE I"/>
    <property type="match status" value="1"/>
</dbReference>
<dbReference type="eggNOG" id="COG2039">
    <property type="taxonomic scope" value="Bacteria"/>
</dbReference>
<dbReference type="GO" id="GO:0006508">
    <property type="term" value="P:proteolysis"/>
    <property type="evidence" value="ECO:0007669"/>
    <property type="project" value="UniProtKB-KW"/>
</dbReference>
<dbReference type="GO" id="GO:0005829">
    <property type="term" value="C:cytosol"/>
    <property type="evidence" value="ECO:0007669"/>
    <property type="project" value="InterPro"/>
</dbReference>
<dbReference type="Proteomes" id="UP000029082">
    <property type="component" value="Unassembled WGS sequence"/>
</dbReference>
<proteinExistence type="inferred from homology"/>
<dbReference type="InterPro" id="IPR036440">
    <property type="entry name" value="Peptidase_C15-like_sf"/>
</dbReference>
<comment type="caution">
    <text evidence="7">The sequence shown here is derived from an EMBL/GenBank/DDBJ whole genome shotgun (WGS) entry which is preliminary data.</text>
</comment>
<evidence type="ECO:0000256" key="3">
    <source>
        <dbReference type="ARBA" id="ARBA00022670"/>
    </source>
</evidence>
<dbReference type="SUPFAM" id="SSF53182">
    <property type="entry name" value="Pyrrolidone carboxyl peptidase (pyroglutamate aminopeptidase)"/>
    <property type="match status" value="1"/>
</dbReference>
<dbReference type="PROSITE" id="PS01334">
    <property type="entry name" value="PYRASE_CYS"/>
    <property type="match status" value="1"/>
</dbReference>